<keyword evidence="7" id="KW-1185">Reference proteome</keyword>
<evidence type="ECO:0000256" key="4">
    <source>
        <dbReference type="SAM" id="MobiDB-lite"/>
    </source>
</evidence>
<proteinExistence type="predicted"/>
<dbReference type="OrthoDB" id="350377at2157"/>
<evidence type="ECO:0000256" key="1">
    <source>
        <dbReference type="ARBA" id="ARBA00023015"/>
    </source>
</evidence>
<dbReference type="AlphaFoldDB" id="A0A1H8VKU3"/>
<feature type="domain" description="HTH arsR-type" evidence="5">
    <location>
        <begin position="32"/>
        <end position="112"/>
    </location>
</feature>
<dbReference type="InterPro" id="IPR036388">
    <property type="entry name" value="WH-like_DNA-bd_sf"/>
</dbReference>
<dbReference type="PANTHER" id="PTHR33154">
    <property type="entry name" value="TRANSCRIPTIONAL REGULATOR, ARSR FAMILY"/>
    <property type="match status" value="1"/>
</dbReference>
<dbReference type="InterPro" id="IPR036390">
    <property type="entry name" value="WH_DNA-bd_sf"/>
</dbReference>
<reference evidence="7" key="1">
    <citation type="submission" date="2016-10" db="EMBL/GenBank/DDBJ databases">
        <authorList>
            <person name="Varghese N."/>
            <person name="Submissions S."/>
        </authorList>
    </citation>
    <scope>NUCLEOTIDE SEQUENCE [LARGE SCALE GENOMIC DNA]</scope>
    <source>
        <strain evidence="7">CGMCC 1.10121</strain>
    </source>
</reference>
<evidence type="ECO:0000256" key="2">
    <source>
        <dbReference type="ARBA" id="ARBA00023125"/>
    </source>
</evidence>
<accession>A0A1H8VKU3</accession>
<dbReference type="GO" id="GO:0003700">
    <property type="term" value="F:DNA-binding transcription factor activity"/>
    <property type="evidence" value="ECO:0007669"/>
    <property type="project" value="InterPro"/>
</dbReference>
<dbReference type="Pfam" id="PF01022">
    <property type="entry name" value="HTH_5"/>
    <property type="match status" value="1"/>
</dbReference>
<sequence length="113" mass="12737">MNNQQFTRRVPNARSQVRPSRTRELDRSEILEVTSAIGSETRWRIIKTLATETRTIQELTEIIGLTKGTISAHVKQLEEAGLVASRFNVSDNGGVEKELSLAVDELTLDFRQI</sequence>
<protein>
    <submittedName>
        <fullName evidence="6">Regulatory protein, arsR family</fullName>
    </submittedName>
</protein>
<evidence type="ECO:0000313" key="7">
    <source>
        <dbReference type="Proteomes" id="UP000199126"/>
    </source>
</evidence>
<dbReference type="InterPro" id="IPR001845">
    <property type="entry name" value="HTH_ArsR_DNA-bd_dom"/>
</dbReference>
<feature type="compositionally biased region" description="Polar residues" evidence="4">
    <location>
        <begin position="1"/>
        <end position="19"/>
    </location>
</feature>
<organism evidence="6 7">
    <name type="scientific">Halogranum amylolyticum</name>
    <dbReference type="NCBI Taxonomy" id="660520"/>
    <lineage>
        <taxon>Archaea</taxon>
        <taxon>Methanobacteriati</taxon>
        <taxon>Methanobacteriota</taxon>
        <taxon>Stenosarchaea group</taxon>
        <taxon>Halobacteria</taxon>
        <taxon>Halobacteriales</taxon>
        <taxon>Haloferacaceae</taxon>
    </lineage>
</organism>
<evidence type="ECO:0000259" key="5">
    <source>
        <dbReference type="SMART" id="SM00418"/>
    </source>
</evidence>
<evidence type="ECO:0000313" key="6">
    <source>
        <dbReference type="EMBL" id="SEP16041.1"/>
    </source>
</evidence>
<dbReference type="PANTHER" id="PTHR33154:SF38">
    <property type="entry name" value="HTH ARSR-TYPE DOMAIN-CONTAINING PROTEIN"/>
    <property type="match status" value="1"/>
</dbReference>
<keyword evidence="3" id="KW-0804">Transcription</keyword>
<dbReference type="RefSeq" id="WP_089827208.1">
    <property type="nucleotide sequence ID" value="NZ_FODV01000017.1"/>
</dbReference>
<dbReference type="CDD" id="cd00090">
    <property type="entry name" value="HTH_ARSR"/>
    <property type="match status" value="1"/>
</dbReference>
<keyword evidence="2" id="KW-0238">DNA-binding</keyword>
<dbReference type="SUPFAM" id="SSF46785">
    <property type="entry name" value="Winged helix' DNA-binding domain"/>
    <property type="match status" value="1"/>
</dbReference>
<dbReference type="InterPro" id="IPR051081">
    <property type="entry name" value="HTH_MetalResp_TranReg"/>
</dbReference>
<evidence type="ECO:0000256" key="3">
    <source>
        <dbReference type="ARBA" id="ARBA00023163"/>
    </source>
</evidence>
<name>A0A1H8VKU3_9EURY</name>
<feature type="region of interest" description="Disordered" evidence="4">
    <location>
        <begin position="1"/>
        <end position="24"/>
    </location>
</feature>
<dbReference type="EMBL" id="FODV01000017">
    <property type="protein sequence ID" value="SEP16041.1"/>
    <property type="molecule type" value="Genomic_DNA"/>
</dbReference>
<dbReference type="SMART" id="SM00418">
    <property type="entry name" value="HTH_ARSR"/>
    <property type="match status" value="1"/>
</dbReference>
<dbReference type="Proteomes" id="UP000199126">
    <property type="component" value="Unassembled WGS sequence"/>
</dbReference>
<dbReference type="Gene3D" id="1.10.10.10">
    <property type="entry name" value="Winged helix-like DNA-binding domain superfamily/Winged helix DNA-binding domain"/>
    <property type="match status" value="1"/>
</dbReference>
<dbReference type="GO" id="GO:0003677">
    <property type="term" value="F:DNA binding"/>
    <property type="evidence" value="ECO:0007669"/>
    <property type="project" value="UniProtKB-KW"/>
</dbReference>
<dbReference type="InterPro" id="IPR011991">
    <property type="entry name" value="ArsR-like_HTH"/>
</dbReference>
<keyword evidence="1" id="KW-0805">Transcription regulation</keyword>
<gene>
    <name evidence="6" type="ORF">SAMN04487948_11777</name>
</gene>